<keyword evidence="5" id="KW-1185">Reference proteome</keyword>
<protein>
    <submittedName>
        <fullName evidence="4">CocE/NonD family hydrolase</fullName>
    </submittedName>
</protein>
<dbReference type="InterPro" id="IPR029058">
    <property type="entry name" value="AB_hydrolase_fold"/>
</dbReference>
<reference evidence="4 5" key="1">
    <citation type="submission" date="2020-11" db="EMBL/GenBank/DDBJ databases">
        <authorList>
            <person name="Kim M.K."/>
        </authorList>
    </citation>
    <scope>NUCLEOTIDE SEQUENCE [LARGE SCALE GENOMIC DNA]</scope>
    <source>
        <strain evidence="4 5">BT683</strain>
    </source>
</reference>
<dbReference type="GO" id="GO:0016787">
    <property type="term" value="F:hydrolase activity"/>
    <property type="evidence" value="ECO:0007669"/>
    <property type="project" value="UniProtKB-KW"/>
</dbReference>
<evidence type="ECO:0000256" key="2">
    <source>
        <dbReference type="SAM" id="SignalP"/>
    </source>
</evidence>
<feature type="signal peptide" evidence="2">
    <location>
        <begin position="1"/>
        <end position="20"/>
    </location>
</feature>
<proteinExistence type="predicted"/>
<dbReference type="Pfam" id="PF02129">
    <property type="entry name" value="Peptidase_S15"/>
    <property type="match status" value="1"/>
</dbReference>
<dbReference type="InterPro" id="IPR050585">
    <property type="entry name" value="Xaa-Pro_dipeptidyl-ppase/CocE"/>
</dbReference>
<name>A0ABS0IC45_9BACT</name>
<dbReference type="InterPro" id="IPR008979">
    <property type="entry name" value="Galactose-bd-like_sf"/>
</dbReference>
<organism evidence="4 5">
    <name type="scientific">Hymenobacter jeongseonensis</name>
    <dbReference type="NCBI Taxonomy" id="2791027"/>
    <lineage>
        <taxon>Bacteria</taxon>
        <taxon>Pseudomonadati</taxon>
        <taxon>Bacteroidota</taxon>
        <taxon>Cytophagia</taxon>
        <taxon>Cytophagales</taxon>
        <taxon>Hymenobacteraceae</taxon>
        <taxon>Hymenobacter</taxon>
    </lineage>
</organism>
<dbReference type="SMART" id="SM00939">
    <property type="entry name" value="PepX_C"/>
    <property type="match status" value="1"/>
</dbReference>
<dbReference type="PANTHER" id="PTHR43056:SF10">
    <property type="entry name" value="COCE_NOND FAMILY, PUTATIVE (AFU_ORTHOLOGUE AFUA_7G00600)-RELATED"/>
    <property type="match status" value="1"/>
</dbReference>
<dbReference type="Proteomes" id="UP000597617">
    <property type="component" value="Unassembled WGS sequence"/>
</dbReference>
<gene>
    <name evidence="4" type="ORF">I2I05_00605</name>
</gene>
<evidence type="ECO:0000313" key="5">
    <source>
        <dbReference type="Proteomes" id="UP000597617"/>
    </source>
</evidence>
<dbReference type="PANTHER" id="PTHR43056">
    <property type="entry name" value="PEPTIDASE S9 PROLYL OLIGOPEPTIDASE"/>
    <property type="match status" value="1"/>
</dbReference>
<dbReference type="Gene3D" id="1.10.3020.10">
    <property type="entry name" value="alpha-amino acid ester hydrolase ( Helical cap domain)"/>
    <property type="match status" value="1"/>
</dbReference>
<dbReference type="SUPFAM" id="SSF49785">
    <property type="entry name" value="Galactose-binding domain-like"/>
    <property type="match status" value="1"/>
</dbReference>
<keyword evidence="2" id="KW-0732">Signal</keyword>
<keyword evidence="1 4" id="KW-0378">Hydrolase</keyword>
<dbReference type="RefSeq" id="WP_196280280.1">
    <property type="nucleotide sequence ID" value="NZ_JADQDQ010000001.1"/>
</dbReference>
<dbReference type="Pfam" id="PF08530">
    <property type="entry name" value="PepX_C"/>
    <property type="match status" value="1"/>
</dbReference>
<dbReference type="SUPFAM" id="SSF53474">
    <property type="entry name" value="alpha/beta-Hydrolases"/>
    <property type="match status" value="1"/>
</dbReference>
<evidence type="ECO:0000313" key="4">
    <source>
        <dbReference type="EMBL" id="MBF9235885.1"/>
    </source>
</evidence>
<accession>A0ABS0IC45</accession>
<dbReference type="NCBIfam" id="TIGR00976">
    <property type="entry name" value="CocE_NonD"/>
    <property type="match status" value="1"/>
</dbReference>
<dbReference type="Gene3D" id="2.60.120.260">
    <property type="entry name" value="Galactose-binding domain-like"/>
    <property type="match status" value="1"/>
</dbReference>
<dbReference type="EMBL" id="JADQDQ010000001">
    <property type="protein sequence ID" value="MBF9235885.1"/>
    <property type="molecule type" value="Genomic_DNA"/>
</dbReference>
<sequence>MTKSFLFLLLLLVLPAFAQAQPSANAATPAKTNSDAKAVTFIWGQKIPVRDGVKLNGTVFKPRVMAQPLPVIFTFTPYVGDAYQDRAMYFARHGYVYVLVDVRGRGNSEGKFAPFENEGRDGYDVVEWLAKQPWCNGKVAMWGGSYAGFDQWSTAKELPPHLTTMVPAASVYPGLDFPARNNMITPYTMQWLSYTSGNTGNDKLFGDYGFWRQNFVTMYEHHLPFQRLDSLVGNPTTAFQTWLKHPAADAYWDALVPNATQYQQLNIPILTITGHFDGDQFGALGYYRQHMQHGSATAKQNHYLVMGPYNHPGTRTPVGALGGLKFSPAALLDLNKLHKEWYDWTMKSGPKPSFLQKRVACYVMGQETWKYADDLETLANQKQLFYLSSMPGQGHDVFQAGSLSAAKPTGKSNPDTFTNNPLDNSFINDTTGSAEYYLDQHAVVALADKGLIYQSAPFAEDTEITGQLKFSAWLALNVPDTDLEVGVYEIRPDGSSIYLTTDVKRARYRESLREARLVKPGAVNRYTFDTFMFFSRTVKRGSRLRLVLTTPNPMASARNYNGGGNPTAESGKDARTAVISVYHDAQHPSALELPIVKKPLGTAAR</sequence>
<evidence type="ECO:0000256" key="1">
    <source>
        <dbReference type="ARBA" id="ARBA00022801"/>
    </source>
</evidence>
<dbReference type="InterPro" id="IPR005674">
    <property type="entry name" value="CocE/Ser_esterase"/>
</dbReference>
<comment type="caution">
    <text evidence="4">The sequence shown here is derived from an EMBL/GenBank/DDBJ whole genome shotgun (WGS) entry which is preliminary data.</text>
</comment>
<feature type="chain" id="PRO_5045204354" evidence="2">
    <location>
        <begin position="21"/>
        <end position="605"/>
    </location>
</feature>
<dbReference type="InterPro" id="IPR000383">
    <property type="entry name" value="Xaa-Pro-like_dom"/>
</dbReference>
<dbReference type="Gene3D" id="3.40.50.1820">
    <property type="entry name" value="alpha/beta hydrolase"/>
    <property type="match status" value="1"/>
</dbReference>
<dbReference type="InterPro" id="IPR013736">
    <property type="entry name" value="Xaa-Pro_dipept_C"/>
</dbReference>
<evidence type="ECO:0000259" key="3">
    <source>
        <dbReference type="SMART" id="SM00939"/>
    </source>
</evidence>
<feature type="domain" description="Xaa-Pro dipeptidyl-peptidase C-terminal" evidence="3">
    <location>
        <begin position="339"/>
        <end position="592"/>
    </location>
</feature>